<evidence type="ECO:0000259" key="2">
    <source>
        <dbReference type="Pfam" id="PF01979"/>
    </source>
</evidence>
<dbReference type="RefSeq" id="WP_338292174.1">
    <property type="nucleotide sequence ID" value="NZ_AP027272.1"/>
</dbReference>
<dbReference type="InterPro" id="IPR051781">
    <property type="entry name" value="Metallo-dep_Hydrolase"/>
</dbReference>
<dbReference type="Proteomes" id="UP001333710">
    <property type="component" value="Chromosome"/>
</dbReference>
<keyword evidence="4" id="KW-1185">Reference proteome</keyword>
<protein>
    <submittedName>
        <fullName evidence="3">Amidohydrolase</fullName>
    </submittedName>
</protein>
<proteinExistence type="predicted"/>
<reference evidence="3" key="1">
    <citation type="submission" date="2023-01" db="EMBL/GenBank/DDBJ databases">
        <title>Complete genome sequence of Planctobacterium marinum strain Dej080120_11.</title>
        <authorList>
            <person name="Ueki S."/>
            <person name="Maruyama F."/>
        </authorList>
    </citation>
    <scope>NUCLEOTIDE SEQUENCE</scope>
    <source>
        <strain evidence="3">Dej080120_11</strain>
    </source>
</reference>
<dbReference type="InterPro" id="IPR006680">
    <property type="entry name" value="Amidohydro-rel"/>
</dbReference>
<gene>
    <name evidence="3" type="ORF">MACH26_16610</name>
</gene>
<evidence type="ECO:0000256" key="1">
    <source>
        <dbReference type="SAM" id="SignalP"/>
    </source>
</evidence>
<dbReference type="AlphaFoldDB" id="A0AA48KU66"/>
<sequence>MKRLNKIALAFAAATSFCAPQVWADNIAITGGTAFTMGEQGKVENATILIEGDVIKSVKSGGSVPSGYKTIDAKGKWVTPGIIGAYTSLGLVEVEYSAGISDYTAKLEDSDYLGTQIETKYAVNPDSSLMNLTRIEGVTSAISVMADTDTLFQGQGAFISLGDKVNPIVKGNAVMTLDLTGSKVDDSVGSRAVVWPKLVSVLEEAASLKGKTLRKKDDWDGDLSKADVNALVPVMKGDMPLLITVNRTIDIRHVVHLKQKFEDLNIVLVQATEAWRVADELAAHDIAVLLKPESNLPYDFDELGATLSNAARLDAAGVKVVIGMDTHNARLVLQHAGNAVAHGLPWEKGLASITSVAAEALGVSASHGSMEKGKSADVVVWSGDPLEVMSYAETVVIDGEEIPMTSRPSKLRDRYLKMQSDKAYRYVKP</sequence>
<dbReference type="SUPFAM" id="SSF51556">
    <property type="entry name" value="Metallo-dependent hydrolases"/>
    <property type="match status" value="1"/>
</dbReference>
<dbReference type="Gene3D" id="3.20.20.140">
    <property type="entry name" value="Metal-dependent hydrolases"/>
    <property type="match status" value="1"/>
</dbReference>
<dbReference type="KEGG" id="pmaw:MACH26_16610"/>
<organism evidence="3 4">
    <name type="scientific">Planctobacterium marinum</name>
    <dbReference type="NCBI Taxonomy" id="1631968"/>
    <lineage>
        <taxon>Bacteria</taxon>
        <taxon>Pseudomonadati</taxon>
        <taxon>Pseudomonadota</taxon>
        <taxon>Gammaproteobacteria</taxon>
        <taxon>Alteromonadales</taxon>
        <taxon>Alteromonadaceae</taxon>
        <taxon>Planctobacterium</taxon>
    </lineage>
</organism>
<dbReference type="Gene3D" id="2.30.40.10">
    <property type="entry name" value="Urease, subunit C, domain 1"/>
    <property type="match status" value="1"/>
</dbReference>
<feature type="domain" description="Amidohydrolase-related" evidence="2">
    <location>
        <begin position="271"/>
        <end position="392"/>
    </location>
</feature>
<evidence type="ECO:0000313" key="4">
    <source>
        <dbReference type="Proteomes" id="UP001333710"/>
    </source>
</evidence>
<dbReference type="Pfam" id="PF01979">
    <property type="entry name" value="Amidohydro_1"/>
    <property type="match status" value="1"/>
</dbReference>
<keyword evidence="1" id="KW-0732">Signal</keyword>
<dbReference type="PANTHER" id="PTHR43135">
    <property type="entry name" value="ALPHA-D-RIBOSE 1-METHYLPHOSPHONATE 5-TRIPHOSPHATE DIPHOSPHATASE"/>
    <property type="match status" value="1"/>
</dbReference>
<name>A0AA48KU66_9ALTE</name>
<accession>A0AA48KU66</accession>
<evidence type="ECO:0000313" key="3">
    <source>
        <dbReference type="EMBL" id="BDX06140.1"/>
    </source>
</evidence>
<dbReference type="InterPro" id="IPR032466">
    <property type="entry name" value="Metal_Hydrolase"/>
</dbReference>
<feature type="chain" id="PRO_5041233776" evidence="1">
    <location>
        <begin position="25"/>
        <end position="429"/>
    </location>
</feature>
<dbReference type="GO" id="GO:0016810">
    <property type="term" value="F:hydrolase activity, acting on carbon-nitrogen (but not peptide) bonds"/>
    <property type="evidence" value="ECO:0007669"/>
    <property type="project" value="InterPro"/>
</dbReference>
<dbReference type="EMBL" id="AP027272">
    <property type="protein sequence ID" value="BDX06140.1"/>
    <property type="molecule type" value="Genomic_DNA"/>
</dbReference>
<dbReference type="InterPro" id="IPR011059">
    <property type="entry name" value="Metal-dep_hydrolase_composite"/>
</dbReference>
<feature type="signal peptide" evidence="1">
    <location>
        <begin position="1"/>
        <end position="24"/>
    </location>
</feature>
<dbReference type="SUPFAM" id="SSF51338">
    <property type="entry name" value="Composite domain of metallo-dependent hydrolases"/>
    <property type="match status" value="1"/>
</dbReference>
<dbReference type="PANTHER" id="PTHR43135:SF3">
    <property type="entry name" value="ALPHA-D-RIBOSE 1-METHYLPHOSPHONATE 5-TRIPHOSPHATE DIPHOSPHATASE"/>
    <property type="match status" value="1"/>
</dbReference>